<reference evidence="3" key="1">
    <citation type="submission" date="2016-11" db="UniProtKB">
        <authorList>
            <consortium name="WormBaseParasite"/>
        </authorList>
    </citation>
    <scope>IDENTIFICATION</scope>
</reference>
<feature type="region of interest" description="Disordered" evidence="1">
    <location>
        <begin position="1"/>
        <end position="20"/>
    </location>
</feature>
<dbReference type="AlphaFoldDB" id="A0A1I7YF34"/>
<accession>A0A1I7YF34</accession>
<organism evidence="2 3">
    <name type="scientific">Steinernema glaseri</name>
    <dbReference type="NCBI Taxonomy" id="37863"/>
    <lineage>
        <taxon>Eukaryota</taxon>
        <taxon>Metazoa</taxon>
        <taxon>Ecdysozoa</taxon>
        <taxon>Nematoda</taxon>
        <taxon>Chromadorea</taxon>
        <taxon>Rhabditida</taxon>
        <taxon>Tylenchina</taxon>
        <taxon>Panagrolaimomorpha</taxon>
        <taxon>Strongyloidoidea</taxon>
        <taxon>Steinernematidae</taxon>
        <taxon>Steinernema</taxon>
    </lineage>
</organism>
<dbReference type="Gene3D" id="2.20.25.240">
    <property type="match status" value="1"/>
</dbReference>
<proteinExistence type="predicted"/>
<keyword evidence="2" id="KW-1185">Reference proteome</keyword>
<evidence type="ECO:0000256" key="1">
    <source>
        <dbReference type="SAM" id="MobiDB-lite"/>
    </source>
</evidence>
<name>A0A1I7YF34_9BILA</name>
<evidence type="ECO:0000313" key="3">
    <source>
        <dbReference type="WBParaSite" id="L893_g15652.t1"/>
    </source>
</evidence>
<sequence>MSTPTGTPKGAPKESMPRRKRTIRYRGFTYVKNVGEYWRCEEYSRHCQATGKMLDNFTPSEMEHNHAGKTVDSAFTGGGWFRVEKRLEPSFDLFVGLEVLSVKDVAQGPEEVVV</sequence>
<protein>
    <submittedName>
        <fullName evidence="3">FLYWCH-type domain-containing protein</fullName>
    </submittedName>
</protein>
<dbReference type="Proteomes" id="UP000095287">
    <property type="component" value="Unplaced"/>
</dbReference>
<dbReference type="WBParaSite" id="L893_g15652.t1">
    <property type="protein sequence ID" value="L893_g15652.t1"/>
    <property type="gene ID" value="L893_g15652"/>
</dbReference>
<evidence type="ECO:0000313" key="2">
    <source>
        <dbReference type="Proteomes" id="UP000095287"/>
    </source>
</evidence>